<dbReference type="PANTHER" id="PTHR42798">
    <property type="entry name" value="LIPOPROTEIN-RELEASING SYSTEM ATP-BINDING PROTEIN LOLD"/>
    <property type="match status" value="1"/>
</dbReference>
<dbReference type="Proteomes" id="UP000186588">
    <property type="component" value="Unassembled WGS sequence"/>
</dbReference>
<feature type="domain" description="ABC transporter" evidence="3">
    <location>
        <begin position="7"/>
        <end position="212"/>
    </location>
</feature>
<proteinExistence type="predicted"/>
<dbReference type="PANTHER" id="PTHR42798:SF2">
    <property type="entry name" value="ABC TRANSPORTER ATP-BINDING PROTEIN MG467-RELATED"/>
    <property type="match status" value="1"/>
</dbReference>
<evidence type="ECO:0000256" key="2">
    <source>
        <dbReference type="ARBA" id="ARBA00022840"/>
    </source>
</evidence>
<reference evidence="4 5" key="1">
    <citation type="journal article" date="2016" name="Syst. Appl. Microbiol.">
        <title>Genomic characterization of a fructophilic bee symbiont Lactobacillus kunkeei reveals its niche-specific adaptation.</title>
        <authorList>
            <person name="Maeno S."/>
            <person name="Tanizawa Y."/>
            <person name="Kanesaki Y."/>
            <person name="Kubota E."/>
            <person name="Kumar H."/>
            <person name="Dicks L."/>
            <person name="Salminen S."/>
            <person name="Nakagawa J."/>
            <person name="Arita M."/>
            <person name="Endo A."/>
        </authorList>
    </citation>
    <scope>NUCLEOTIDE SEQUENCE [LARGE SCALE GENOMIC DNA]</scope>
    <source>
        <strain evidence="4 5">FF30-6</strain>
    </source>
</reference>
<dbReference type="Gene3D" id="3.40.50.300">
    <property type="entry name" value="P-loop containing nucleotide triphosphate hydrolases"/>
    <property type="match status" value="1"/>
</dbReference>
<dbReference type="PROSITE" id="PS50893">
    <property type="entry name" value="ABC_TRANSPORTER_2"/>
    <property type="match status" value="1"/>
</dbReference>
<dbReference type="InterPro" id="IPR003439">
    <property type="entry name" value="ABC_transporter-like_ATP-bd"/>
</dbReference>
<dbReference type="GO" id="GO:0016887">
    <property type="term" value="F:ATP hydrolysis activity"/>
    <property type="evidence" value="ECO:0007669"/>
    <property type="project" value="InterPro"/>
</dbReference>
<gene>
    <name evidence="4" type="ORF">FF306_00619</name>
</gene>
<sequence>MNNEIAIKVDNLNKKFKDHVIFENFSLSIPKDKITTIFGTSGSGKSTLLNIIGLLEKYDSGKIKIFGKETPKMNSRKAMKIRRSTISYLFQNFGLIESGTIYDNLAIALEYVKPEDKILEMEKSLSEVGLHKPLNIKVYNLSGGEKQRLAIAMIILKPSDIILADEPTGSLDHENRDYIMSKLVELNKKGKTIVIVSHDLKFKEISDKCVEIKN</sequence>
<dbReference type="EMBL" id="BDDX01000005">
    <property type="protein sequence ID" value="GAT90518.1"/>
    <property type="molecule type" value="Genomic_DNA"/>
</dbReference>
<accession>A0A1L8CH56</accession>
<comment type="caution">
    <text evidence="4">The sequence shown here is derived from an EMBL/GenBank/DDBJ whole genome shotgun (WGS) entry which is preliminary data.</text>
</comment>
<dbReference type="RefSeq" id="WP_094750721.1">
    <property type="nucleotide sequence ID" value="NZ_BDDX01000005.1"/>
</dbReference>
<dbReference type="AlphaFoldDB" id="A0A1L8CH56"/>
<dbReference type="GO" id="GO:0005524">
    <property type="term" value="F:ATP binding"/>
    <property type="evidence" value="ECO:0007669"/>
    <property type="project" value="UniProtKB-KW"/>
</dbReference>
<protein>
    <submittedName>
        <fullName evidence="4">ABC transporter ATP-binding protein</fullName>
    </submittedName>
</protein>
<dbReference type="PROSITE" id="PS00211">
    <property type="entry name" value="ABC_TRANSPORTER_1"/>
    <property type="match status" value="1"/>
</dbReference>
<keyword evidence="2 4" id="KW-0067">ATP-binding</keyword>
<evidence type="ECO:0000256" key="1">
    <source>
        <dbReference type="ARBA" id="ARBA00022741"/>
    </source>
</evidence>
<dbReference type="SUPFAM" id="SSF52540">
    <property type="entry name" value="P-loop containing nucleoside triphosphate hydrolases"/>
    <property type="match status" value="1"/>
</dbReference>
<dbReference type="SMART" id="SM00382">
    <property type="entry name" value="AAA"/>
    <property type="match status" value="1"/>
</dbReference>
<dbReference type="InterPro" id="IPR003593">
    <property type="entry name" value="AAA+_ATPase"/>
</dbReference>
<dbReference type="Pfam" id="PF00005">
    <property type="entry name" value="ABC_tran"/>
    <property type="match status" value="1"/>
</dbReference>
<dbReference type="InterPro" id="IPR017871">
    <property type="entry name" value="ABC_transporter-like_CS"/>
</dbReference>
<evidence type="ECO:0000259" key="3">
    <source>
        <dbReference type="PROSITE" id="PS50893"/>
    </source>
</evidence>
<dbReference type="InterPro" id="IPR027417">
    <property type="entry name" value="P-loop_NTPase"/>
</dbReference>
<name>A0A1L8CH56_9LACO</name>
<evidence type="ECO:0000313" key="4">
    <source>
        <dbReference type="EMBL" id="GAT90518.1"/>
    </source>
</evidence>
<organism evidence="4 5">
    <name type="scientific">Apilactobacillus kunkeei</name>
    <dbReference type="NCBI Taxonomy" id="148814"/>
    <lineage>
        <taxon>Bacteria</taxon>
        <taxon>Bacillati</taxon>
        <taxon>Bacillota</taxon>
        <taxon>Bacilli</taxon>
        <taxon>Lactobacillales</taxon>
        <taxon>Lactobacillaceae</taxon>
        <taxon>Apilactobacillus</taxon>
    </lineage>
</organism>
<keyword evidence="1" id="KW-0547">Nucleotide-binding</keyword>
<evidence type="ECO:0000313" key="5">
    <source>
        <dbReference type="Proteomes" id="UP000186588"/>
    </source>
</evidence>